<organism evidence="2 3">
    <name type="scientific">Hoylesella timonensis</name>
    <dbReference type="NCBI Taxonomy" id="386414"/>
    <lineage>
        <taxon>Bacteria</taxon>
        <taxon>Pseudomonadati</taxon>
        <taxon>Bacteroidota</taxon>
        <taxon>Bacteroidia</taxon>
        <taxon>Bacteroidales</taxon>
        <taxon>Prevotellaceae</taxon>
        <taxon>Hoylesella</taxon>
    </lineage>
</organism>
<keyword evidence="1" id="KW-1133">Transmembrane helix</keyword>
<evidence type="ECO:0000256" key="1">
    <source>
        <dbReference type="SAM" id="Phobius"/>
    </source>
</evidence>
<name>A0A2K0XPI7_9BACT</name>
<keyword evidence="1" id="KW-0472">Membrane</keyword>
<dbReference type="AlphaFoldDB" id="A0A2K0XPI7"/>
<sequence>MKIVLSIIVFVALMLFVGRTTISVSPFSIHMERPWIVVGIILLVLAIGAIQYDSYCKGSQKVRNELLNKEG</sequence>
<feature type="transmembrane region" description="Helical" evidence="1">
    <location>
        <begin position="35"/>
        <end position="55"/>
    </location>
</feature>
<dbReference type="Proteomes" id="UP000236634">
    <property type="component" value="Unassembled WGS sequence"/>
</dbReference>
<evidence type="ECO:0000313" key="3">
    <source>
        <dbReference type="Proteomes" id="UP000236634"/>
    </source>
</evidence>
<comment type="caution">
    <text evidence="2">The sequence shown here is derived from an EMBL/GenBank/DDBJ whole genome shotgun (WGS) entry which is preliminary data.</text>
</comment>
<evidence type="ECO:0000313" key="2">
    <source>
        <dbReference type="EMBL" id="PNP96423.1"/>
    </source>
</evidence>
<keyword evidence="1" id="KW-0812">Transmembrane</keyword>
<protein>
    <submittedName>
        <fullName evidence="2">Uncharacterized protein</fullName>
    </submittedName>
</protein>
<dbReference type="EMBL" id="NBAX01000001">
    <property type="protein sequence ID" value="PNP96423.1"/>
    <property type="molecule type" value="Genomic_DNA"/>
</dbReference>
<proteinExistence type="predicted"/>
<gene>
    <name evidence="2" type="ORF">BFS16_00625</name>
</gene>
<accession>A0A2K0XPI7</accession>
<reference evidence="2 3" key="1">
    <citation type="submission" date="2017-03" db="EMBL/GenBank/DDBJ databases">
        <authorList>
            <person name="Afonso C.L."/>
            <person name="Miller P.J."/>
            <person name="Scott M.A."/>
            <person name="Spackman E."/>
            <person name="Goraichik I."/>
            <person name="Dimitrov K.M."/>
            <person name="Suarez D.L."/>
            <person name="Swayne D.E."/>
        </authorList>
    </citation>
    <scope>NUCLEOTIDE SEQUENCE [LARGE SCALE GENOMIC DNA]</scope>
    <source>
        <strain evidence="2 3">DNF00076</strain>
    </source>
</reference>